<dbReference type="SUPFAM" id="SSF64182">
    <property type="entry name" value="DHH phosphoesterases"/>
    <property type="match status" value="1"/>
</dbReference>
<protein>
    <submittedName>
        <fullName evidence="1">Phosphoesterase DHHA1</fullName>
    </submittedName>
</protein>
<accession>E3D0V2</accession>
<dbReference type="STRING" id="584708.Apau_2433"/>
<evidence type="ECO:0000313" key="1">
    <source>
        <dbReference type="EMBL" id="EFQ24840.1"/>
    </source>
</evidence>
<proteinExistence type="predicted"/>
<dbReference type="InterPro" id="IPR038763">
    <property type="entry name" value="DHH_sf"/>
</dbReference>
<dbReference type="PaxDb" id="584708-Apau_2433"/>
<organism evidence="1 2">
    <name type="scientific">Aminomonas paucivorans DSM 12260</name>
    <dbReference type="NCBI Taxonomy" id="584708"/>
    <lineage>
        <taxon>Bacteria</taxon>
        <taxon>Thermotogati</taxon>
        <taxon>Synergistota</taxon>
        <taxon>Synergistia</taxon>
        <taxon>Synergistales</taxon>
        <taxon>Synergistaceae</taxon>
        <taxon>Aminomonas</taxon>
    </lineage>
</organism>
<dbReference type="Proteomes" id="UP000005096">
    <property type="component" value="Chromosome"/>
</dbReference>
<dbReference type="eggNOG" id="COG2404">
    <property type="taxonomic scope" value="Bacteria"/>
</dbReference>
<keyword evidence="2" id="KW-1185">Reference proteome</keyword>
<reference evidence="1 2" key="1">
    <citation type="journal article" date="2010" name="Stand. Genomic Sci.">
        <title>Non-contiguous finished genome sequence of Aminomonas paucivorans type strain (GLU-3).</title>
        <authorList>
            <person name="Pitluck S."/>
            <person name="Yasawong M."/>
            <person name="Held B."/>
            <person name="Lapidus A."/>
            <person name="Nolan M."/>
            <person name="Copeland A."/>
            <person name="Lucas S."/>
            <person name="Del Rio T.G."/>
            <person name="Tice H."/>
            <person name="Cheng J.F."/>
            <person name="Chertkov O."/>
            <person name="Goodwin L."/>
            <person name="Tapia R."/>
            <person name="Han C."/>
            <person name="Liolios K."/>
            <person name="Ivanova N."/>
            <person name="Mavromatis K."/>
            <person name="Ovchinnikova G."/>
            <person name="Pati A."/>
            <person name="Chen A."/>
            <person name="Palaniappan K."/>
            <person name="Land M."/>
            <person name="Hauser L."/>
            <person name="Chang Y.J."/>
            <person name="Jeffries C.D."/>
            <person name="Pukall R."/>
            <person name="Spring S."/>
            <person name="Rohde M."/>
            <person name="Sikorski J."/>
            <person name="Goker M."/>
            <person name="Woyke T."/>
            <person name="Bristow J."/>
            <person name="Eisen J.A."/>
            <person name="Markowitz V."/>
            <person name="Hugenholtz P."/>
            <person name="Kyrpides N.C."/>
            <person name="Klenk H.P."/>
        </authorList>
    </citation>
    <scope>NUCLEOTIDE SEQUENCE [LARGE SCALE GENOMIC DNA]</scope>
    <source>
        <strain evidence="1 2">DSM 12260</strain>
    </source>
</reference>
<dbReference type="HOGENOM" id="CLU_784445_0_0_0"/>
<name>E3D0V2_9BACT</name>
<dbReference type="OrthoDB" id="1994at2"/>
<sequence>MDPADRPLRGFGTIRRGGGVVERPLLHVISHTDLDGIAAAALAWHVHRADRAPIRVSLTGYGEVDNLILETLETGQEPLVLDLFCQRQETVDEVDRRFPEGGTPFLFDHHQTTFDRYGNRPWAVIQTDACGALVYHRWLKGRDLSPAARRAHEDLTELVLVANDRDLWLGQREDSRLWQALVTLLNPTGVLLRLCLDPRAELTPEERRRAEDFVERQEARFVRARSAVQRAGNDLSFLGSDILEFGDVSDFCGLLLDRDPNPPRVVAVAARRPAGDWAVSLRSREGLSGKLVGLLRDGRKVRGGGHGDAAALYFPSHFKEEQILSTLLAGIRTETERSQAPGVTLGDLLKGKL</sequence>
<evidence type="ECO:0000313" key="2">
    <source>
        <dbReference type="Proteomes" id="UP000005096"/>
    </source>
</evidence>
<dbReference type="EMBL" id="CM001022">
    <property type="protein sequence ID" value="EFQ24840.1"/>
    <property type="molecule type" value="Genomic_DNA"/>
</dbReference>
<dbReference type="AlphaFoldDB" id="E3D0V2"/>
<gene>
    <name evidence="1" type="ORF">Apau_2433</name>
</gene>